<dbReference type="Pfam" id="PF14559">
    <property type="entry name" value="TPR_19"/>
    <property type="match status" value="1"/>
</dbReference>
<evidence type="ECO:0000256" key="5">
    <source>
        <dbReference type="ARBA" id="ARBA00022989"/>
    </source>
</evidence>
<evidence type="ECO:0000256" key="4">
    <source>
        <dbReference type="ARBA" id="ARBA00022692"/>
    </source>
</evidence>
<gene>
    <name evidence="9" type="ORF">POL68_32080</name>
</gene>
<proteinExistence type="inferred from homology"/>
<comment type="caution">
    <text evidence="9">The sequence shown here is derived from an EMBL/GenBank/DDBJ whole genome shotgun (WGS) entry which is preliminary data.</text>
</comment>
<organism evidence="9 10">
    <name type="scientific">Stigmatella ashevillensis</name>
    <dbReference type="NCBI Taxonomy" id="2995309"/>
    <lineage>
        <taxon>Bacteria</taxon>
        <taxon>Pseudomonadati</taxon>
        <taxon>Myxococcota</taxon>
        <taxon>Myxococcia</taxon>
        <taxon>Myxococcales</taxon>
        <taxon>Cystobacterineae</taxon>
        <taxon>Archangiaceae</taxon>
        <taxon>Stigmatella</taxon>
    </lineage>
</organism>
<dbReference type="Proteomes" id="UP001221838">
    <property type="component" value="Unassembled WGS sequence"/>
</dbReference>
<keyword evidence="4 7" id="KW-0812">Transmembrane</keyword>
<keyword evidence="5 7" id="KW-1133">Transmembrane helix</keyword>
<reference evidence="9 10" key="1">
    <citation type="submission" date="2022-11" db="EMBL/GenBank/DDBJ databases">
        <title>Minimal conservation of predation-associated metabolite biosynthetic gene clusters underscores biosynthetic potential of Myxococcota including descriptions for ten novel species: Archangium lansinium sp. nov., Myxococcus landrumus sp. nov., Nannocystis bai.</title>
        <authorList>
            <person name="Ahearne A."/>
            <person name="Stevens C."/>
            <person name="Dowd S."/>
        </authorList>
    </citation>
    <scope>NUCLEOTIDE SEQUENCE [LARGE SCALE GENOMIC DNA]</scope>
    <source>
        <strain evidence="9 10">NCWAL01</strain>
    </source>
</reference>
<evidence type="ECO:0000256" key="7">
    <source>
        <dbReference type="SAM" id="Phobius"/>
    </source>
</evidence>
<dbReference type="Gene3D" id="1.25.40.10">
    <property type="entry name" value="Tetratricopeptide repeat domain"/>
    <property type="match status" value="1"/>
</dbReference>
<accession>A0ABT5DHK5</accession>
<dbReference type="RefSeq" id="WP_272143333.1">
    <property type="nucleotide sequence ID" value="NZ_JAQNDM010000002.1"/>
</dbReference>
<keyword evidence="10" id="KW-1185">Reference proteome</keyword>
<dbReference type="EMBL" id="JAQNDM010000002">
    <property type="protein sequence ID" value="MDC0713144.1"/>
    <property type="molecule type" value="Genomic_DNA"/>
</dbReference>
<evidence type="ECO:0000256" key="1">
    <source>
        <dbReference type="ARBA" id="ARBA00001947"/>
    </source>
</evidence>
<feature type="transmembrane region" description="Helical" evidence="7">
    <location>
        <begin position="29"/>
        <end position="47"/>
    </location>
</feature>
<name>A0ABT5DHK5_9BACT</name>
<sequence>MGRLIFGLFAPPLLLLEIAVLRGHPLTAWVLVNTAVFPLILAVSIALHEAGHAIAARLLGLEVPRIELGQGRRLRQWRWGRTTLALNSLPSAGITYLAGTGVRGVRGRLWLTIAAGPLITAALWGAALHGNPSPSVGEGLFPTWAFTRELAVWEVVAFVNGWLLAFNLVPLPALKWLPLGKNDGARLLTVPFAPQRELDAMAVTTAVLEAEDLRGSGDLPGAWRVLEAALSRAPGSWVVRNSLAIVQLQRGELVAARELFLELFAEEPPAPELRWLIRSNLAWADFRIRSDELRGEADTHSAAAHARLPRTPSVLGTRGAVLVWLGRAAEAVPLLERAYAMNSDPLGRALNACCLVLAATSRGRLDAAQLWLARARENHLASELLPEAETAVEALARGAREERVLSTAG</sequence>
<evidence type="ECO:0000256" key="6">
    <source>
        <dbReference type="ARBA" id="ARBA00023136"/>
    </source>
</evidence>
<evidence type="ECO:0000313" key="9">
    <source>
        <dbReference type="EMBL" id="MDC0713144.1"/>
    </source>
</evidence>
<feature type="transmembrane region" description="Helical" evidence="7">
    <location>
        <begin position="109"/>
        <end position="130"/>
    </location>
</feature>
<evidence type="ECO:0000256" key="3">
    <source>
        <dbReference type="ARBA" id="ARBA00007931"/>
    </source>
</evidence>
<evidence type="ECO:0000256" key="2">
    <source>
        <dbReference type="ARBA" id="ARBA00004141"/>
    </source>
</evidence>
<dbReference type="InterPro" id="IPR011990">
    <property type="entry name" value="TPR-like_helical_dom_sf"/>
</dbReference>
<protein>
    <submittedName>
        <fullName evidence="9">M50 family metallopeptidase</fullName>
    </submittedName>
</protein>
<evidence type="ECO:0000313" key="10">
    <source>
        <dbReference type="Proteomes" id="UP001221838"/>
    </source>
</evidence>
<comment type="subcellular location">
    <subcellularLocation>
        <location evidence="2">Membrane</location>
        <topology evidence="2">Multi-pass membrane protein</topology>
    </subcellularLocation>
</comment>
<dbReference type="InterPro" id="IPR008915">
    <property type="entry name" value="Peptidase_M50"/>
</dbReference>
<comment type="similarity">
    <text evidence="3">Belongs to the peptidase M50B family.</text>
</comment>
<evidence type="ECO:0000259" key="8">
    <source>
        <dbReference type="Pfam" id="PF02163"/>
    </source>
</evidence>
<dbReference type="Pfam" id="PF02163">
    <property type="entry name" value="Peptidase_M50"/>
    <property type="match status" value="1"/>
</dbReference>
<comment type="cofactor">
    <cofactor evidence="1">
        <name>Zn(2+)</name>
        <dbReference type="ChEBI" id="CHEBI:29105"/>
    </cofactor>
</comment>
<dbReference type="SUPFAM" id="SSF48452">
    <property type="entry name" value="TPR-like"/>
    <property type="match status" value="1"/>
</dbReference>
<dbReference type="CDD" id="cd05709">
    <property type="entry name" value="S2P-M50"/>
    <property type="match status" value="1"/>
</dbReference>
<feature type="domain" description="Peptidase M50" evidence="8">
    <location>
        <begin position="37"/>
        <end position="121"/>
    </location>
</feature>
<keyword evidence="6 7" id="KW-0472">Membrane</keyword>